<keyword evidence="10" id="KW-1185">Reference proteome</keyword>
<evidence type="ECO:0000256" key="7">
    <source>
        <dbReference type="SAM" id="MobiDB-lite"/>
    </source>
</evidence>
<comment type="caution">
    <text evidence="9">The sequence shown here is derived from an EMBL/GenBank/DDBJ whole genome shotgun (WGS) entry which is preliminary data.</text>
</comment>
<dbReference type="GO" id="GO:2000060">
    <property type="term" value="P:positive regulation of ubiquitin-dependent protein catabolic process"/>
    <property type="evidence" value="ECO:0007669"/>
    <property type="project" value="TreeGrafter"/>
</dbReference>
<sequence>MESEELNIKISLSTFGDHIICPVCMNILQDVHITTCGHKFCGKCIIEAIDRRQKCPCCNGSLNPDSVIRDLSFNELIISIQEAKKNEEAAYLDNIISEAGQLGSEVKDSQNLIKEVLKKHLRQGLAAHEKYCQLIIDECERRKRSLSTETEEERETQVNRYEFEKSESIRLISEAYDRYLSEHIPHITVLPITVTFILLHKNISIQDITIKPNSTINDFTRILHQEMEKLHDPIIEVSDTAKFFSLSPFSDSNFKNIEDQINLVINEKKKVAGLHVIPAGIKPVLQYGLKPGTKIVLYGEVKLLSDKPKVCFSQTFDKEFPESMDYFTCQQCNFHCHQIGMYIQNHVPTCDVEDHVESLSEFSVDLIVEGVAKCLEIILGKDDLPKKLPPNMATKFRIGTQLVEEIKGIGYKGEIGYQTLLYSNDTEIRKVFMFLVERLPKESSTTSDRKLSAYEQLQHTIGREIREQLELPWIPSFLKKRGTDVKPIASQLKDVRNLPASLMELNSSLLVEQQEKELSLSKSIRTKHQKSQDALGNIVKKSILEAKSKSMQNGDWMNYRSINISNTTTLFHSNEENVNDDSPKSAEQLEEGKEVKSSISKEEELDNLRSELLDISKQMEKLELKCSKYNGVLPKLKKKSNRLDDDNRKREEEYNIKKKIIDLLPNASDNTILLEKKVKTTQEKIDEFEKEWELRRKPLEERLAKLQETADKTTSLTEKKIEELKKVKQDFKDVTSEYKIKEEAQKQLVLIDTKEVQKEVNSIGGKLDRTFTVTDELLFRDAKKDETSRKSYKHLAALHENCKIIIKTLEETGAIIREIRTLEDQIESKSQEKIEENLEKIAKDYAEMKKENTELKQRLAKK</sequence>
<keyword evidence="3 5" id="KW-0863">Zinc-finger</keyword>
<dbReference type="InterPro" id="IPR013083">
    <property type="entry name" value="Znf_RING/FYVE/PHD"/>
</dbReference>
<dbReference type="InterPro" id="IPR008530">
    <property type="entry name" value="CCDC22"/>
</dbReference>
<evidence type="ECO:0000256" key="4">
    <source>
        <dbReference type="ARBA" id="ARBA00022833"/>
    </source>
</evidence>
<evidence type="ECO:0000259" key="8">
    <source>
        <dbReference type="PROSITE" id="PS50089"/>
    </source>
</evidence>
<dbReference type="PANTHER" id="PTHR15668">
    <property type="entry name" value="JM1 PROTEIN"/>
    <property type="match status" value="1"/>
</dbReference>
<keyword evidence="4" id="KW-0862">Zinc</keyword>
<dbReference type="Proteomes" id="UP000549394">
    <property type="component" value="Unassembled WGS sequence"/>
</dbReference>
<protein>
    <submittedName>
        <fullName evidence="9">DgyrCDS3839</fullName>
    </submittedName>
</protein>
<evidence type="ECO:0000313" key="10">
    <source>
        <dbReference type="Proteomes" id="UP000549394"/>
    </source>
</evidence>
<dbReference type="SUPFAM" id="SSF57850">
    <property type="entry name" value="RING/U-box"/>
    <property type="match status" value="1"/>
</dbReference>
<dbReference type="InterPro" id="IPR017907">
    <property type="entry name" value="Znf_RING_CS"/>
</dbReference>
<feature type="region of interest" description="Disordered" evidence="7">
    <location>
        <begin position="573"/>
        <end position="598"/>
    </location>
</feature>
<dbReference type="InterPro" id="IPR001841">
    <property type="entry name" value="Znf_RING"/>
</dbReference>
<reference evidence="9 10" key="1">
    <citation type="submission" date="2020-08" db="EMBL/GenBank/DDBJ databases">
        <authorList>
            <person name="Hejnol A."/>
        </authorList>
    </citation>
    <scope>NUCLEOTIDE SEQUENCE [LARGE SCALE GENOMIC DNA]</scope>
</reference>
<evidence type="ECO:0000256" key="5">
    <source>
        <dbReference type="PROSITE-ProRule" id="PRU00175"/>
    </source>
</evidence>
<evidence type="ECO:0000256" key="6">
    <source>
        <dbReference type="SAM" id="Coils"/>
    </source>
</evidence>
<dbReference type="OrthoDB" id="10266736at2759"/>
<dbReference type="GO" id="GO:0097602">
    <property type="term" value="F:cullin family protein binding"/>
    <property type="evidence" value="ECO:0007669"/>
    <property type="project" value="TreeGrafter"/>
</dbReference>
<dbReference type="Gene3D" id="3.30.40.10">
    <property type="entry name" value="Zinc/RING finger domain, C3HC4 (zinc finger)"/>
    <property type="match status" value="1"/>
</dbReference>
<name>A0A7I8VF31_9ANNE</name>
<proteinExistence type="inferred from homology"/>
<organism evidence="9 10">
    <name type="scientific">Dimorphilus gyrociliatus</name>
    <dbReference type="NCBI Taxonomy" id="2664684"/>
    <lineage>
        <taxon>Eukaryota</taxon>
        <taxon>Metazoa</taxon>
        <taxon>Spiralia</taxon>
        <taxon>Lophotrochozoa</taxon>
        <taxon>Annelida</taxon>
        <taxon>Polychaeta</taxon>
        <taxon>Polychaeta incertae sedis</taxon>
        <taxon>Dinophilidae</taxon>
        <taxon>Dimorphilus</taxon>
    </lineage>
</organism>
<evidence type="ECO:0000256" key="3">
    <source>
        <dbReference type="ARBA" id="ARBA00022771"/>
    </source>
</evidence>
<feature type="coiled-coil region" evidence="6">
    <location>
        <begin position="819"/>
        <end position="858"/>
    </location>
</feature>
<dbReference type="InterPro" id="IPR048348">
    <property type="entry name" value="CCDC22_CC"/>
</dbReference>
<dbReference type="EMBL" id="CAJFCJ010000005">
    <property type="protein sequence ID" value="CAD5114797.1"/>
    <property type="molecule type" value="Genomic_DNA"/>
</dbReference>
<comment type="similarity">
    <text evidence="1">Belongs to the CCDC22 family.</text>
</comment>
<evidence type="ECO:0000256" key="2">
    <source>
        <dbReference type="ARBA" id="ARBA00022723"/>
    </source>
</evidence>
<accession>A0A7I8VF31</accession>
<dbReference type="PROSITE" id="PS00518">
    <property type="entry name" value="ZF_RING_1"/>
    <property type="match status" value="1"/>
</dbReference>
<feature type="coiled-coil region" evidence="6">
    <location>
        <begin position="671"/>
        <end position="709"/>
    </location>
</feature>
<dbReference type="AlphaFoldDB" id="A0A7I8VF31"/>
<dbReference type="SMART" id="SM00184">
    <property type="entry name" value="RING"/>
    <property type="match status" value="1"/>
</dbReference>
<keyword evidence="6" id="KW-0175">Coiled coil</keyword>
<dbReference type="Pfam" id="PF13923">
    <property type="entry name" value="zf-C3HC4_2"/>
    <property type="match status" value="1"/>
</dbReference>
<feature type="domain" description="RING-type" evidence="8">
    <location>
        <begin position="21"/>
        <end position="59"/>
    </location>
</feature>
<dbReference type="InterPro" id="IPR048349">
    <property type="entry name" value="CCDC22_N"/>
</dbReference>
<evidence type="ECO:0000256" key="1">
    <source>
        <dbReference type="ARBA" id="ARBA00006438"/>
    </source>
</evidence>
<dbReference type="Pfam" id="PF21674">
    <property type="entry name" value="CCDC22_N"/>
    <property type="match status" value="1"/>
</dbReference>
<gene>
    <name evidence="9" type="ORF">DGYR_LOCUS3615</name>
</gene>
<keyword evidence="2" id="KW-0479">Metal-binding</keyword>
<dbReference type="PANTHER" id="PTHR15668:SF4">
    <property type="entry name" value="COILED-COIL DOMAIN-CONTAINING PROTEIN 22"/>
    <property type="match status" value="1"/>
</dbReference>
<dbReference type="PROSITE" id="PS50089">
    <property type="entry name" value="ZF_RING_2"/>
    <property type="match status" value="1"/>
</dbReference>
<evidence type="ECO:0000313" key="9">
    <source>
        <dbReference type="EMBL" id="CAD5114797.1"/>
    </source>
</evidence>
<dbReference type="GO" id="GO:0008270">
    <property type="term" value="F:zinc ion binding"/>
    <property type="evidence" value="ECO:0007669"/>
    <property type="project" value="UniProtKB-KW"/>
</dbReference>
<dbReference type="Pfam" id="PF05667">
    <property type="entry name" value="CCDC22_CC"/>
    <property type="match status" value="1"/>
</dbReference>